<dbReference type="EMBL" id="JAQLWO010000003">
    <property type="protein sequence ID" value="MDB7905182.1"/>
    <property type="molecule type" value="Genomic_DNA"/>
</dbReference>
<sequence>MWKQIDGYRFPYRISDLGEVQRQMPDGGWKPVKPWLTKGGGGSAGMYLYVKLATIPKGHKRVPVVRLMEGRFIRPRKAGEIISHRNGMAGDCSRWNLYHTCHQEINQKIGGGLRRSVEKIDADGNVLELYRSVQEAADKNYVSKGCVTRRCMGKVKNPYDLAGYTFQYERRADDGR</sequence>
<evidence type="ECO:0000313" key="2">
    <source>
        <dbReference type="Proteomes" id="UP001211006"/>
    </source>
</evidence>
<accession>A0AAW6BXA3</accession>
<dbReference type="InterPro" id="IPR044925">
    <property type="entry name" value="His-Me_finger_sf"/>
</dbReference>
<proteinExistence type="predicted"/>
<dbReference type="InterPro" id="IPR036388">
    <property type="entry name" value="WH-like_DNA-bd_sf"/>
</dbReference>
<dbReference type="Gene3D" id="3.90.75.20">
    <property type="match status" value="1"/>
</dbReference>
<comment type="caution">
    <text evidence="1">The sequence shown here is derived from an EMBL/GenBank/DDBJ whole genome shotgun (WGS) entry which is preliminary data.</text>
</comment>
<evidence type="ECO:0000313" key="1">
    <source>
        <dbReference type="EMBL" id="MDB7905182.1"/>
    </source>
</evidence>
<dbReference type="AlphaFoldDB" id="A0AAW6BXA3"/>
<dbReference type="RefSeq" id="WP_196031979.1">
    <property type="nucleotide sequence ID" value="NZ_JADPFI010000072.1"/>
</dbReference>
<reference evidence="1" key="1">
    <citation type="submission" date="2023-01" db="EMBL/GenBank/DDBJ databases">
        <title>Human gut microbiome strain richness.</title>
        <authorList>
            <person name="Chen-Liaw A."/>
        </authorList>
    </citation>
    <scope>NUCLEOTIDE SEQUENCE</scope>
    <source>
        <strain evidence="1">2225st1_A6_2225SCRN_200828</strain>
    </source>
</reference>
<dbReference type="SUPFAM" id="SSF54060">
    <property type="entry name" value="His-Me finger endonucleases"/>
    <property type="match status" value="1"/>
</dbReference>
<organism evidence="1 2">
    <name type="scientific">Flavonifractor plautii</name>
    <name type="common">Fusobacterium plautii</name>
    <dbReference type="NCBI Taxonomy" id="292800"/>
    <lineage>
        <taxon>Bacteria</taxon>
        <taxon>Bacillati</taxon>
        <taxon>Bacillota</taxon>
        <taxon>Clostridia</taxon>
        <taxon>Eubacteriales</taxon>
        <taxon>Oscillospiraceae</taxon>
        <taxon>Flavonifractor</taxon>
    </lineage>
</organism>
<protein>
    <recommendedName>
        <fullName evidence="3">HNH endonuclease</fullName>
    </recommendedName>
</protein>
<dbReference type="Gene3D" id="1.10.10.10">
    <property type="entry name" value="Winged helix-like DNA-binding domain superfamily/Winged helix DNA-binding domain"/>
    <property type="match status" value="1"/>
</dbReference>
<dbReference type="Proteomes" id="UP001211006">
    <property type="component" value="Unassembled WGS sequence"/>
</dbReference>
<evidence type="ECO:0008006" key="3">
    <source>
        <dbReference type="Google" id="ProtNLM"/>
    </source>
</evidence>
<name>A0AAW6BXA3_FLAPL</name>
<gene>
    <name evidence="1" type="ORF">PND83_04240</name>
</gene>